<protein>
    <recommendedName>
        <fullName evidence="4">Lipoprotein</fullName>
    </recommendedName>
</protein>
<comment type="caution">
    <text evidence="2">The sequence shown here is derived from an EMBL/GenBank/DDBJ whole genome shotgun (WGS) entry which is preliminary data.</text>
</comment>
<evidence type="ECO:0000256" key="1">
    <source>
        <dbReference type="SAM" id="MobiDB-lite"/>
    </source>
</evidence>
<name>A0ABX1RY62_9FLAO</name>
<sequence>MKNVVVYCFILLGISFCTSCTEVDDLNESPIEATDSLPINGNNQEDDCKGNCN</sequence>
<evidence type="ECO:0000313" key="3">
    <source>
        <dbReference type="Proteomes" id="UP000746690"/>
    </source>
</evidence>
<dbReference type="RefSeq" id="WP_169673004.1">
    <property type="nucleotide sequence ID" value="NZ_JABBHF010000005.1"/>
</dbReference>
<dbReference type="EMBL" id="JABBHF010000005">
    <property type="protein sequence ID" value="NMH87983.1"/>
    <property type="molecule type" value="Genomic_DNA"/>
</dbReference>
<accession>A0ABX1RY62</accession>
<evidence type="ECO:0008006" key="4">
    <source>
        <dbReference type="Google" id="ProtNLM"/>
    </source>
</evidence>
<keyword evidence="3" id="KW-1185">Reference proteome</keyword>
<gene>
    <name evidence="2" type="ORF">HHX25_10725</name>
</gene>
<feature type="region of interest" description="Disordered" evidence="1">
    <location>
        <begin position="31"/>
        <end position="53"/>
    </location>
</feature>
<evidence type="ECO:0000313" key="2">
    <source>
        <dbReference type="EMBL" id="NMH87983.1"/>
    </source>
</evidence>
<organism evidence="2 3">
    <name type="scientific">Flavivirga algicola</name>
    <dbReference type="NCBI Taxonomy" id="2729136"/>
    <lineage>
        <taxon>Bacteria</taxon>
        <taxon>Pseudomonadati</taxon>
        <taxon>Bacteroidota</taxon>
        <taxon>Flavobacteriia</taxon>
        <taxon>Flavobacteriales</taxon>
        <taxon>Flavobacteriaceae</taxon>
        <taxon>Flavivirga</taxon>
    </lineage>
</organism>
<reference evidence="2 3" key="1">
    <citation type="submission" date="2020-04" db="EMBL/GenBank/DDBJ databases">
        <title>A Flavivirga sp. nov.</title>
        <authorList>
            <person name="Sun X."/>
        </authorList>
    </citation>
    <scope>NUCLEOTIDE SEQUENCE [LARGE SCALE GENOMIC DNA]</scope>
    <source>
        <strain evidence="2 3">Y03</strain>
    </source>
</reference>
<dbReference type="Proteomes" id="UP000746690">
    <property type="component" value="Unassembled WGS sequence"/>
</dbReference>
<proteinExistence type="predicted"/>